<comment type="subcellular location">
    <subcellularLocation>
        <location evidence="2 8">Cytoplasm</location>
    </subcellularLocation>
</comment>
<feature type="region of interest" description="Disordered" evidence="9">
    <location>
        <begin position="421"/>
        <end position="444"/>
    </location>
</feature>
<dbReference type="STRING" id="425265.A8PYL6"/>
<dbReference type="CDD" id="cd04087">
    <property type="entry name" value="PTPA"/>
    <property type="match status" value="1"/>
</dbReference>
<dbReference type="PANTHER" id="PTHR10012:SF5">
    <property type="entry name" value="SERINE_THREONINE-PROTEIN PHOSPHATASE 2A ACTIVATOR 2"/>
    <property type="match status" value="1"/>
</dbReference>
<evidence type="ECO:0000256" key="3">
    <source>
        <dbReference type="ARBA" id="ARBA00011019"/>
    </source>
</evidence>
<evidence type="ECO:0000256" key="8">
    <source>
        <dbReference type="RuleBase" id="RU361210"/>
    </source>
</evidence>
<dbReference type="OMA" id="SWIKINA"/>
<dbReference type="PANTHER" id="PTHR10012">
    <property type="entry name" value="SERINE/THREONINE-PROTEIN PHOSPHATASE 2A REGULATORY SUBUNIT B"/>
    <property type="match status" value="1"/>
</dbReference>
<evidence type="ECO:0000256" key="6">
    <source>
        <dbReference type="ARBA" id="ARBA00023235"/>
    </source>
</evidence>
<evidence type="ECO:0000256" key="9">
    <source>
        <dbReference type="SAM" id="MobiDB-lite"/>
    </source>
</evidence>
<gene>
    <name evidence="10" type="ORF">MGL_1685</name>
</gene>
<keyword evidence="5 8" id="KW-0697">Rotamase</keyword>
<evidence type="ECO:0000313" key="10">
    <source>
        <dbReference type="EMBL" id="EDP44288.1"/>
    </source>
</evidence>
<proteinExistence type="inferred from homology"/>
<dbReference type="GO" id="GO:0008160">
    <property type="term" value="F:protein tyrosine phosphatase activator activity"/>
    <property type="evidence" value="ECO:0007669"/>
    <property type="project" value="TreeGrafter"/>
</dbReference>
<organism evidence="10 11">
    <name type="scientific">Malassezia globosa (strain ATCC MYA-4612 / CBS 7966)</name>
    <name type="common">Dandruff-associated fungus</name>
    <dbReference type="NCBI Taxonomy" id="425265"/>
    <lineage>
        <taxon>Eukaryota</taxon>
        <taxon>Fungi</taxon>
        <taxon>Dikarya</taxon>
        <taxon>Basidiomycota</taxon>
        <taxon>Ustilaginomycotina</taxon>
        <taxon>Malasseziomycetes</taxon>
        <taxon>Malasseziales</taxon>
        <taxon>Malasseziaceae</taxon>
        <taxon>Malassezia</taxon>
    </lineage>
</organism>
<dbReference type="RefSeq" id="XP_001731502.1">
    <property type="nucleotide sequence ID" value="XM_001731450.1"/>
</dbReference>
<dbReference type="InParanoid" id="A8PYL6"/>
<evidence type="ECO:0000313" key="11">
    <source>
        <dbReference type="Proteomes" id="UP000008837"/>
    </source>
</evidence>
<dbReference type="VEuPathDB" id="FungiDB:MGL_1685"/>
<dbReference type="Gene3D" id="1.20.120.1150">
    <property type="match status" value="1"/>
</dbReference>
<keyword evidence="4 8" id="KW-0963">Cytoplasm</keyword>
<evidence type="ECO:0000256" key="4">
    <source>
        <dbReference type="ARBA" id="ARBA00022490"/>
    </source>
</evidence>
<dbReference type="EC" id="5.2.1.8" evidence="8"/>
<dbReference type="SUPFAM" id="SSF140984">
    <property type="entry name" value="PTPA-like"/>
    <property type="match status" value="1"/>
</dbReference>
<comment type="catalytic activity">
    <reaction evidence="1 8">
        <text>[protein]-peptidylproline (omega=180) = [protein]-peptidylproline (omega=0)</text>
        <dbReference type="Rhea" id="RHEA:16237"/>
        <dbReference type="Rhea" id="RHEA-COMP:10747"/>
        <dbReference type="Rhea" id="RHEA-COMP:10748"/>
        <dbReference type="ChEBI" id="CHEBI:83833"/>
        <dbReference type="ChEBI" id="CHEBI:83834"/>
        <dbReference type="EC" id="5.2.1.8"/>
    </reaction>
</comment>
<keyword evidence="6 8" id="KW-0413">Isomerase</keyword>
<comment type="caution">
    <text evidence="10">The sequence shown here is derived from an EMBL/GenBank/DDBJ whole genome shotgun (WGS) entry which is preliminary data.</text>
</comment>
<dbReference type="Pfam" id="PF03095">
    <property type="entry name" value="PTPA"/>
    <property type="match status" value="1"/>
</dbReference>
<protein>
    <recommendedName>
        <fullName evidence="8">Serine/threonine-protein phosphatase 2A activator</fullName>
        <ecNumber evidence="8">5.2.1.8</ecNumber>
    </recommendedName>
    <alternativeName>
        <fullName evidence="8">Phosphotyrosyl phosphatase activator</fullName>
    </alternativeName>
</protein>
<dbReference type="InterPro" id="IPR037218">
    <property type="entry name" value="PTPA_sf"/>
</dbReference>
<dbReference type="KEGG" id="mgl:MGL_1685"/>
<dbReference type="GO" id="GO:0000159">
    <property type="term" value="C:protein phosphatase type 2A complex"/>
    <property type="evidence" value="ECO:0007669"/>
    <property type="project" value="TreeGrafter"/>
</dbReference>
<dbReference type="GO" id="GO:0005634">
    <property type="term" value="C:nucleus"/>
    <property type="evidence" value="ECO:0007669"/>
    <property type="project" value="TreeGrafter"/>
</dbReference>
<dbReference type="InterPro" id="IPR004327">
    <property type="entry name" value="Phstyr_phstse_ac"/>
</dbReference>
<keyword evidence="11" id="KW-1185">Reference proteome</keyword>
<dbReference type="GO" id="GO:0005737">
    <property type="term" value="C:cytoplasm"/>
    <property type="evidence" value="ECO:0007669"/>
    <property type="project" value="UniProtKB-SubCell"/>
</dbReference>
<dbReference type="InterPro" id="IPR043170">
    <property type="entry name" value="PTPA_C_lid"/>
</dbReference>
<sequence>MPPRPTVSEAQHVLIDKLRKPVHHPSYAENKVNAPGPQDPFEGALEPTLFVDGFEGQELPRKRILTQRHLDHFKHSKVYAEIVGMIQICNESVKSHKLDEPMVESPSIRTILQVIAHVNKLVDETPRDTDSAQMSRFGNPAFRELYQKIVDKTDALMQILPGLERAEHERSRKEVAVYFYEAWGNAKRIDYGSGMELNFLCWLLCLVKLGVLDLHRDAKCIVLRVFWAYIETMRVIQATYWLEPAGSHGVWGLDDYHFLPFLWGAGQLADHPYLRPKSIHDVEIVDECARSYMYFACIQAINTVKTESLRWHSPMLDDISGVRSWSKVNHGMVKMYRAEVLQKLPIAQHIFFGELLSFGHVDEDDYIVDVEEDDHGHRFATNELLSHSIHAHGHAPHGEGQAAGWGDCCGIPIPSVFAAAEQQAKESGQHPPGKHMPVRRIPFD</sequence>
<comment type="similarity">
    <text evidence="3 8">Belongs to the PTPA-type PPIase family.</text>
</comment>
<comment type="function">
    <text evidence="7">PPIases accelerate the folding of proteins. It catalyzes the cis-trans isomerization of proline imidic peptide bonds in oligopeptides. Acts as a regulatory subunit for PP2A-like phosphatases modulating their activity or substrate specificity, probably by inducing a conformational change in the catalytic subunit, a direct target of the PPIase. Can reactivate inactive phosphatase PP2A-phosphatase methylesterase complexes (PP2Ai) in presence of ATP and Mg(2+) by dissociating the inactive form from the complex.</text>
</comment>
<dbReference type="Proteomes" id="UP000008837">
    <property type="component" value="Unassembled WGS sequence"/>
</dbReference>
<dbReference type="FunCoup" id="A8PYL6">
    <property type="interactions" value="46"/>
</dbReference>
<dbReference type="GO" id="GO:0007052">
    <property type="term" value="P:mitotic spindle organization"/>
    <property type="evidence" value="ECO:0007669"/>
    <property type="project" value="TreeGrafter"/>
</dbReference>
<evidence type="ECO:0000256" key="7">
    <source>
        <dbReference type="ARBA" id="ARBA00025287"/>
    </source>
</evidence>
<reference evidence="10 11" key="1">
    <citation type="journal article" date="2007" name="Proc. Natl. Acad. Sci. U.S.A.">
        <title>Dandruff-associated Malassezia genomes reveal convergent and divergent virulence traits shared with plant and human fungal pathogens.</title>
        <authorList>
            <person name="Xu J."/>
            <person name="Saunders C.W."/>
            <person name="Hu P."/>
            <person name="Grant R.A."/>
            <person name="Boekhout T."/>
            <person name="Kuramae E.E."/>
            <person name="Kronstad J.W."/>
            <person name="Deangelis Y.M."/>
            <person name="Reeder N.L."/>
            <person name="Johnstone K.R."/>
            <person name="Leland M."/>
            <person name="Fieno A.M."/>
            <person name="Begley W.M."/>
            <person name="Sun Y."/>
            <person name="Lacey M.P."/>
            <person name="Chaudhary T."/>
            <person name="Keough T."/>
            <person name="Chu L."/>
            <person name="Sears R."/>
            <person name="Yuan B."/>
            <person name="Dawson T.L.Jr."/>
        </authorList>
    </citation>
    <scope>NUCLEOTIDE SEQUENCE [LARGE SCALE GENOMIC DNA]</scope>
    <source>
        <strain evidence="11">ATCC MYA-4612 / CBS 7966</strain>
    </source>
</reference>
<dbReference type="GeneID" id="5855809"/>
<dbReference type="GO" id="GO:0003755">
    <property type="term" value="F:peptidyl-prolyl cis-trans isomerase activity"/>
    <property type="evidence" value="ECO:0007669"/>
    <property type="project" value="UniProtKB-KW"/>
</dbReference>
<dbReference type="FunFam" id="1.20.120.1150:FF:000002">
    <property type="entry name" value="Serine/threonine-protein phosphatase 2A activator"/>
    <property type="match status" value="1"/>
</dbReference>
<dbReference type="OrthoDB" id="16120at2759"/>
<accession>A8PYL6</accession>
<name>A8PYL6_MALGO</name>
<dbReference type="AlphaFoldDB" id="A8PYL6"/>
<evidence type="ECO:0000256" key="1">
    <source>
        <dbReference type="ARBA" id="ARBA00000971"/>
    </source>
</evidence>
<evidence type="ECO:0000256" key="5">
    <source>
        <dbReference type="ARBA" id="ARBA00023110"/>
    </source>
</evidence>
<evidence type="ECO:0000256" key="2">
    <source>
        <dbReference type="ARBA" id="ARBA00004496"/>
    </source>
</evidence>
<dbReference type="EMBL" id="AAYY01000004">
    <property type="protein sequence ID" value="EDP44288.1"/>
    <property type="molecule type" value="Genomic_DNA"/>
</dbReference>